<sequence length="92" mass="11130">MKNENMSNTHRKRKKKETHTKKNVRTIEETKDREEENVNKNGSMEEVRKALEKNENMMRTEKQGKPTWGKQQERKGGKRTKERSRKMVEKEK</sequence>
<feature type="region of interest" description="Disordered" evidence="1">
    <location>
        <begin position="1"/>
        <end position="92"/>
    </location>
</feature>
<feature type="compositionally biased region" description="Basic and acidic residues" evidence="1">
    <location>
        <begin position="25"/>
        <end position="64"/>
    </location>
</feature>
<feature type="compositionally biased region" description="Basic residues" evidence="1">
    <location>
        <begin position="9"/>
        <end position="24"/>
    </location>
</feature>
<reference evidence="3" key="1">
    <citation type="submission" date="2022-11" db="UniProtKB">
        <authorList>
            <consortium name="WormBaseParasite"/>
        </authorList>
    </citation>
    <scope>IDENTIFICATION</scope>
</reference>
<evidence type="ECO:0000313" key="2">
    <source>
        <dbReference type="Proteomes" id="UP000887565"/>
    </source>
</evidence>
<evidence type="ECO:0000256" key="1">
    <source>
        <dbReference type="SAM" id="MobiDB-lite"/>
    </source>
</evidence>
<accession>A0A915KZA6</accession>
<proteinExistence type="predicted"/>
<dbReference type="Proteomes" id="UP000887565">
    <property type="component" value="Unplaced"/>
</dbReference>
<dbReference type="WBParaSite" id="nRc.2.0.1.t43515-RA">
    <property type="protein sequence ID" value="nRc.2.0.1.t43515-RA"/>
    <property type="gene ID" value="nRc.2.0.1.g43515"/>
</dbReference>
<keyword evidence="2" id="KW-1185">Reference proteome</keyword>
<name>A0A915KZA6_ROMCU</name>
<protein>
    <submittedName>
        <fullName evidence="3">Uncharacterized protein</fullName>
    </submittedName>
</protein>
<evidence type="ECO:0000313" key="3">
    <source>
        <dbReference type="WBParaSite" id="nRc.2.0.1.t43515-RA"/>
    </source>
</evidence>
<dbReference type="AlphaFoldDB" id="A0A915KZA6"/>
<organism evidence="2 3">
    <name type="scientific">Romanomermis culicivorax</name>
    <name type="common">Nematode worm</name>
    <dbReference type="NCBI Taxonomy" id="13658"/>
    <lineage>
        <taxon>Eukaryota</taxon>
        <taxon>Metazoa</taxon>
        <taxon>Ecdysozoa</taxon>
        <taxon>Nematoda</taxon>
        <taxon>Enoplea</taxon>
        <taxon>Dorylaimia</taxon>
        <taxon>Mermithida</taxon>
        <taxon>Mermithoidea</taxon>
        <taxon>Mermithidae</taxon>
        <taxon>Romanomermis</taxon>
    </lineage>
</organism>